<proteinExistence type="predicted"/>
<dbReference type="Proteomes" id="UP001142489">
    <property type="component" value="Unassembled WGS sequence"/>
</dbReference>
<comment type="caution">
    <text evidence="1">The sequence shown here is derived from an EMBL/GenBank/DDBJ whole genome shotgun (WGS) entry which is preliminary data.</text>
</comment>
<reference evidence="1" key="1">
    <citation type="journal article" date="2023" name="DNA Res.">
        <title>Chromosome-level genome assembly of Phrynocephalus forsythii using third-generation DNA sequencing and Hi-C analysis.</title>
        <authorList>
            <person name="Qi Y."/>
            <person name="Zhao W."/>
            <person name="Zhao Y."/>
            <person name="Niu C."/>
            <person name="Cao S."/>
            <person name="Zhang Y."/>
        </authorList>
    </citation>
    <scope>NUCLEOTIDE SEQUENCE</scope>
    <source>
        <tissue evidence="1">Muscle</tissue>
    </source>
</reference>
<organism evidence="1 2">
    <name type="scientific">Phrynocephalus forsythii</name>
    <dbReference type="NCBI Taxonomy" id="171643"/>
    <lineage>
        <taxon>Eukaryota</taxon>
        <taxon>Metazoa</taxon>
        <taxon>Chordata</taxon>
        <taxon>Craniata</taxon>
        <taxon>Vertebrata</taxon>
        <taxon>Euteleostomi</taxon>
        <taxon>Lepidosauria</taxon>
        <taxon>Squamata</taxon>
        <taxon>Bifurcata</taxon>
        <taxon>Unidentata</taxon>
        <taxon>Episquamata</taxon>
        <taxon>Toxicofera</taxon>
        <taxon>Iguania</taxon>
        <taxon>Acrodonta</taxon>
        <taxon>Agamidae</taxon>
        <taxon>Agaminae</taxon>
        <taxon>Phrynocephalus</taxon>
    </lineage>
</organism>
<evidence type="ECO:0000313" key="2">
    <source>
        <dbReference type="Proteomes" id="UP001142489"/>
    </source>
</evidence>
<dbReference type="EMBL" id="JAPFRF010000003">
    <property type="protein sequence ID" value="KAJ7338071.1"/>
    <property type="molecule type" value="Genomic_DNA"/>
</dbReference>
<name>A0A9Q0Y073_9SAUR</name>
<sequence>RHLHWLGHVRMDDGRIPEDLLYGELAQGPEGLGNGPQQIGNPDLRSHCLEAKHTAWST</sequence>
<dbReference type="OrthoDB" id="410381at2759"/>
<keyword evidence="2" id="KW-1185">Reference proteome</keyword>
<accession>A0A9Q0Y073</accession>
<dbReference type="AlphaFoldDB" id="A0A9Q0Y073"/>
<feature type="non-terminal residue" evidence="1">
    <location>
        <position position="1"/>
    </location>
</feature>
<protein>
    <submittedName>
        <fullName evidence="1">Uncharacterized protein</fullName>
    </submittedName>
</protein>
<evidence type="ECO:0000313" key="1">
    <source>
        <dbReference type="EMBL" id="KAJ7338071.1"/>
    </source>
</evidence>
<gene>
    <name evidence="1" type="ORF">JRQ81_010611</name>
</gene>